<evidence type="ECO:0000313" key="3">
    <source>
        <dbReference type="Proteomes" id="UP000801492"/>
    </source>
</evidence>
<feature type="region of interest" description="Disordered" evidence="1">
    <location>
        <begin position="59"/>
        <end position="87"/>
    </location>
</feature>
<dbReference type="Proteomes" id="UP000801492">
    <property type="component" value="Unassembled WGS sequence"/>
</dbReference>
<protein>
    <submittedName>
        <fullName evidence="2">Uncharacterized protein</fullName>
    </submittedName>
</protein>
<dbReference type="AlphaFoldDB" id="A0A8K0G164"/>
<dbReference type="OrthoDB" id="8197165at2759"/>
<sequence length="87" mass="9722">CYPSHETVVVSKRSAKIQLQNLLDHTLSRMLLTRREVLDSIALVDVSDELTLLRKWGCDGSTCHSDNDISTDPQSKTSDDSTDDDND</sequence>
<gene>
    <name evidence="2" type="ORF">ILUMI_18158</name>
</gene>
<keyword evidence="3" id="KW-1185">Reference proteome</keyword>
<dbReference type="EMBL" id="VTPC01080496">
    <property type="protein sequence ID" value="KAF2888015.1"/>
    <property type="molecule type" value="Genomic_DNA"/>
</dbReference>
<accession>A0A8K0G164</accession>
<proteinExistence type="predicted"/>
<evidence type="ECO:0000313" key="2">
    <source>
        <dbReference type="EMBL" id="KAF2888015.1"/>
    </source>
</evidence>
<reference evidence="2" key="1">
    <citation type="submission" date="2019-08" db="EMBL/GenBank/DDBJ databases">
        <title>The genome of the North American firefly Photinus pyralis.</title>
        <authorList>
            <consortium name="Photinus pyralis genome working group"/>
            <person name="Fallon T.R."/>
            <person name="Sander Lower S.E."/>
            <person name="Weng J.-K."/>
        </authorList>
    </citation>
    <scope>NUCLEOTIDE SEQUENCE</scope>
    <source>
        <strain evidence="2">TRF0915ILg1</strain>
        <tissue evidence="2">Whole body</tissue>
    </source>
</reference>
<organism evidence="2 3">
    <name type="scientific">Ignelater luminosus</name>
    <name type="common">Cucubano</name>
    <name type="synonym">Pyrophorus luminosus</name>
    <dbReference type="NCBI Taxonomy" id="2038154"/>
    <lineage>
        <taxon>Eukaryota</taxon>
        <taxon>Metazoa</taxon>
        <taxon>Ecdysozoa</taxon>
        <taxon>Arthropoda</taxon>
        <taxon>Hexapoda</taxon>
        <taxon>Insecta</taxon>
        <taxon>Pterygota</taxon>
        <taxon>Neoptera</taxon>
        <taxon>Endopterygota</taxon>
        <taxon>Coleoptera</taxon>
        <taxon>Polyphaga</taxon>
        <taxon>Elateriformia</taxon>
        <taxon>Elateroidea</taxon>
        <taxon>Elateridae</taxon>
        <taxon>Agrypninae</taxon>
        <taxon>Pyrophorini</taxon>
        <taxon>Ignelater</taxon>
    </lineage>
</organism>
<evidence type="ECO:0000256" key="1">
    <source>
        <dbReference type="SAM" id="MobiDB-lite"/>
    </source>
</evidence>
<feature type="non-terminal residue" evidence="2">
    <location>
        <position position="1"/>
    </location>
</feature>
<comment type="caution">
    <text evidence="2">The sequence shown here is derived from an EMBL/GenBank/DDBJ whole genome shotgun (WGS) entry which is preliminary data.</text>
</comment>
<name>A0A8K0G164_IGNLU</name>